<keyword evidence="3" id="KW-1185">Reference proteome</keyword>
<feature type="chain" id="PRO_5035818660" evidence="1">
    <location>
        <begin position="22"/>
        <end position="87"/>
    </location>
</feature>
<evidence type="ECO:0000313" key="3">
    <source>
        <dbReference type="Proteomes" id="UP000692954"/>
    </source>
</evidence>
<evidence type="ECO:0000256" key="1">
    <source>
        <dbReference type="SAM" id="SignalP"/>
    </source>
</evidence>
<dbReference type="EMBL" id="CAJJDN010000179">
    <property type="protein sequence ID" value="CAD8127742.1"/>
    <property type="molecule type" value="Genomic_DNA"/>
</dbReference>
<keyword evidence="1" id="KW-0732">Signal</keyword>
<protein>
    <submittedName>
        <fullName evidence="2">Uncharacterized protein</fullName>
    </submittedName>
</protein>
<reference evidence="2" key="1">
    <citation type="submission" date="2021-01" db="EMBL/GenBank/DDBJ databases">
        <authorList>
            <consortium name="Genoscope - CEA"/>
            <person name="William W."/>
        </authorList>
    </citation>
    <scope>NUCLEOTIDE SEQUENCE</scope>
</reference>
<feature type="signal peptide" evidence="1">
    <location>
        <begin position="1"/>
        <end position="21"/>
    </location>
</feature>
<gene>
    <name evidence="2" type="ORF">PSON_ATCC_30995.1.T1790068</name>
</gene>
<evidence type="ECO:0000313" key="2">
    <source>
        <dbReference type="EMBL" id="CAD8127742.1"/>
    </source>
</evidence>
<proteinExistence type="predicted"/>
<comment type="caution">
    <text evidence="2">The sequence shown here is derived from an EMBL/GenBank/DDBJ whole genome shotgun (WGS) entry which is preliminary data.</text>
</comment>
<dbReference type="AlphaFoldDB" id="A0A8S1RKD5"/>
<organism evidence="2 3">
    <name type="scientific">Paramecium sonneborni</name>
    <dbReference type="NCBI Taxonomy" id="65129"/>
    <lineage>
        <taxon>Eukaryota</taxon>
        <taxon>Sar</taxon>
        <taxon>Alveolata</taxon>
        <taxon>Ciliophora</taxon>
        <taxon>Intramacronucleata</taxon>
        <taxon>Oligohymenophorea</taxon>
        <taxon>Peniculida</taxon>
        <taxon>Parameciidae</taxon>
        <taxon>Paramecium</taxon>
    </lineage>
</organism>
<sequence>MAFMGIIVFLTLDFTIMNIIAGEVLEVGLGRYTSRHIKKTFACQKELLEFDIYSIKFKFFLKLDRRKPIDIYNLKFVRFIQNVVLFQ</sequence>
<dbReference type="Proteomes" id="UP000692954">
    <property type="component" value="Unassembled WGS sequence"/>
</dbReference>
<name>A0A8S1RKD5_9CILI</name>
<accession>A0A8S1RKD5</accession>